<dbReference type="SUPFAM" id="SSF51069">
    <property type="entry name" value="Carbonic anhydrase"/>
    <property type="match status" value="2"/>
</dbReference>
<dbReference type="SMART" id="SM01057">
    <property type="entry name" value="Carb_anhydrase"/>
    <property type="match status" value="2"/>
</dbReference>
<accession>A0AAD7UCH0</accession>
<proteinExistence type="inferred from homology"/>
<keyword evidence="5 6" id="KW-0456">Lyase</keyword>
<dbReference type="CDD" id="cd03124">
    <property type="entry name" value="alpha_CA_prokaryotic_like"/>
    <property type="match status" value="2"/>
</dbReference>
<evidence type="ECO:0000256" key="3">
    <source>
        <dbReference type="ARBA" id="ARBA00022723"/>
    </source>
</evidence>
<dbReference type="Gene3D" id="3.10.200.10">
    <property type="entry name" value="Alpha carbonic anhydrase"/>
    <property type="match status" value="2"/>
</dbReference>
<evidence type="ECO:0000256" key="1">
    <source>
        <dbReference type="ARBA" id="ARBA00001947"/>
    </source>
</evidence>
<evidence type="ECO:0000313" key="9">
    <source>
        <dbReference type="Proteomes" id="UP001230188"/>
    </source>
</evidence>
<dbReference type="Pfam" id="PF00194">
    <property type="entry name" value="Carb_anhydrase"/>
    <property type="match status" value="2"/>
</dbReference>
<keyword evidence="6" id="KW-0732">Signal</keyword>
<sequence>MMIAVVLNVVVAVVAARPRFKTIRKFVPTTRRLDDVSCEYGYEEGKDPFGEDCPECYAPDNWGNCSLWTECNGNFQTPVDVVTADAMVPSAGMNYLTYDYEALSGLEIINTGHNLEVIGGFGTLLLNGIYYEAAQFHFHLLSEHTIDGKYFDGEMHIVHVGLDEDSQLIGYAVVGIMFQIGGDDNPFLDSIKWEEAPTTETGEGMGTTLDGDVDLNYFSEVLSGEYYRYKGGLTTPPCTELVEWHLMKTVVNMSQSQYDYFEAIFPNPSNYRPIMPMNGRNLLDTAQALSTNESCVVGADLCGEGLDCSDGVCTSETSEDCSYGYEDGKDPFGADCDDCLAPDDWGTCYADCDGDYQSPIDIVTADAMSSLVLGTTQIPWTYVPVENRTIINTGHNLEVLLDLEQSGYVTLRGTRFYALQFHFHLLSEHTIDGEYYDGEMHIVHAALDPESGTIDSLLVIGIMFAIGGDDNAFLESIKFEEAPTGEDHVGVMLDQPVNLTYFSDILDGDYYRYKGSLTTPACAEIVEWFVMKTPSTISQSQYDYFQAIFPNPANYRPTLPMNGRNLLFNSMVLGQGEDCVSGADLCGPDLVCTAGVCSLEAGCTDSTTWYKRGDPSKDCAWVADYVPRCDARGEDGGLVTYAEYSCPAACGGTCSDSTSWYLKSSSSKTCAWVAVYPEVRCTRMGADGMNASDACPTACA</sequence>
<dbReference type="PANTHER" id="PTHR18952">
    <property type="entry name" value="CARBONIC ANHYDRASE"/>
    <property type="match status" value="1"/>
</dbReference>
<dbReference type="Proteomes" id="UP001230188">
    <property type="component" value="Unassembled WGS sequence"/>
</dbReference>
<dbReference type="EC" id="4.2.1.1" evidence="2 6"/>
<keyword evidence="4 6" id="KW-0862">Zinc</keyword>
<name>A0AAD7UCH0_9STRA</name>
<evidence type="ECO:0000256" key="6">
    <source>
        <dbReference type="RuleBase" id="RU367011"/>
    </source>
</evidence>
<comment type="function">
    <text evidence="6">Reversible hydration of carbon dioxide.</text>
</comment>
<reference evidence="8" key="1">
    <citation type="submission" date="2023-01" db="EMBL/GenBank/DDBJ databases">
        <title>Metagenome sequencing of chrysophaentin producing Chrysophaeum taylorii.</title>
        <authorList>
            <person name="Davison J."/>
            <person name="Bewley C."/>
        </authorList>
    </citation>
    <scope>NUCLEOTIDE SEQUENCE</scope>
    <source>
        <strain evidence="8">NIES-1699</strain>
    </source>
</reference>
<dbReference type="InterPro" id="IPR041891">
    <property type="entry name" value="Alpha_CA_prokaryot-like"/>
</dbReference>
<evidence type="ECO:0000256" key="4">
    <source>
        <dbReference type="ARBA" id="ARBA00022833"/>
    </source>
</evidence>
<comment type="catalytic activity">
    <reaction evidence="6">
        <text>hydrogencarbonate + H(+) = CO2 + H2O</text>
        <dbReference type="Rhea" id="RHEA:10748"/>
        <dbReference type="ChEBI" id="CHEBI:15377"/>
        <dbReference type="ChEBI" id="CHEBI:15378"/>
        <dbReference type="ChEBI" id="CHEBI:16526"/>
        <dbReference type="ChEBI" id="CHEBI:17544"/>
        <dbReference type="EC" id="4.2.1.1"/>
    </reaction>
</comment>
<dbReference type="GO" id="GO:0004089">
    <property type="term" value="F:carbonate dehydratase activity"/>
    <property type="evidence" value="ECO:0007669"/>
    <property type="project" value="UniProtKB-UniRule"/>
</dbReference>
<evidence type="ECO:0000256" key="5">
    <source>
        <dbReference type="ARBA" id="ARBA00023239"/>
    </source>
</evidence>
<comment type="cofactor">
    <cofactor evidence="1 6">
        <name>Zn(2+)</name>
        <dbReference type="ChEBI" id="CHEBI:29105"/>
    </cofactor>
</comment>
<evidence type="ECO:0000256" key="2">
    <source>
        <dbReference type="ARBA" id="ARBA00012925"/>
    </source>
</evidence>
<dbReference type="InterPro" id="IPR023561">
    <property type="entry name" value="Carbonic_anhydrase_a-class"/>
</dbReference>
<feature type="chain" id="PRO_5041779654" description="Carbonic anhydrase" evidence="6">
    <location>
        <begin position="17"/>
        <end position="700"/>
    </location>
</feature>
<comment type="caution">
    <text evidence="8">The sequence shown here is derived from an EMBL/GenBank/DDBJ whole genome shotgun (WGS) entry which is preliminary data.</text>
</comment>
<keyword evidence="9" id="KW-1185">Reference proteome</keyword>
<feature type="signal peptide" evidence="6">
    <location>
        <begin position="1"/>
        <end position="16"/>
    </location>
</feature>
<comment type="similarity">
    <text evidence="6">Belongs to the alpha-carbonic anhydrase family.</text>
</comment>
<dbReference type="InterPro" id="IPR018338">
    <property type="entry name" value="Carbonic_anhydrase_a-class_CS"/>
</dbReference>
<evidence type="ECO:0000313" key="8">
    <source>
        <dbReference type="EMBL" id="KAJ8601899.1"/>
    </source>
</evidence>
<protein>
    <recommendedName>
        <fullName evidence="2 6">Carbonic anhydrase</fullName>
        <ecNumber evidence="2 6">4.2.1.1</ecNumber>
    </recommendedName>
</protein>
<dbReference type="InterPro" id="IPR001148">
    <property type="entry name" value="CA_dom"/>
</dbReference>
<dbReference type="GO" id="GO:0006730">
    <property type="term" value="P:one-carbon metabolic process"/>
    <property type="evidence" value="ECO:0007669"/>
    <property type="project" value="TreeGrafter"/>
</dbReference>
<dbReference type="GO" id="GO:0008270">
    <property type="term" value="F:zinc ion binding"/>
    <property type="evidence" value="ECO:0007669"/>
    <property type="project" value="UniProtKB-UniRule"/>
</dbReference>
<keyword evidence="3 6" id="KW-0479">Metal-binding</keyword>
<dbReference type="PROSITE" id="PS51144">
    <property type="entry name" value="ALPHA_CA_2"/>
    <property type="match status" value="2"/>
</dbReference>
<feature type="domain" description="Alpha-carbonic anhydrase" evidence="7">
    <location>
        <begin position="38"/>
        <end position="286"/>
    </location>
</feature>
<gene>
    <name evidence="8" type="ORF">CTAYLR_002678</name>
</gene>
<dbReference type="EMBL" id="JAQMWT010000398">
    <property type="protein sequence ID" value="KAJ8601899.1"/>
    <property type="molecule type" value="Genomic_DNA"/>
</dbReference>
<dbReference type="AlphaFoldDB" id="A0AAD7UCH0"/>
<dbReference type="PANTHER" id="PTHR18952:SF208">
    <property type="entry name" value="CARBONIC ANHYDRASE XA-RELATED"/>
    <property type="match status" value="1"/>
</dbReference>
<dbReference type="PROSITE" id="PS00162">
    <property type="entry name" value="ALPHA_CA_1"/>
    <property type="match status" value="2"/>
</dbReference>
<dbReference type="InterPro" id="IPR036398">
    <property type="entry name" value="CA_dom_sf"/>
</dbReference>
<feature type="domain" description="Alpha-carbonic anhydrase" evidence="7">
    <location>
        <begin position="321"/>
        <end position="570"/>
    </location>
</feature>
<organism evidence="8 9">
    <name type="scientific">Chrysophaeum taylorii</name>
    <dbReference type="NCBI Taxonomy" id="2483200"/>
    <lineage>
        <taxon>Eukaryota</taxon>
        <taxon>Sar</taxon>
        <taxon>Stramenopiles</taxon>
        <taxon>Ochrophyta</taxon>
        <taxon>Pelagophyceae</taxon>
        <taxon>Pelagomonadales</taxon>
        <taxon>Pelagomonadaceae</taxon>
        <taxon>Chrysophaeum</taxon>
    </lineage>
</organism>
<evidence type="ECO:0000259" key="7">
    <source>
        <dbReference type="PROSITE" id="PS51144"/>
    </source>
</evidence>